<dbReference type="Proteomes" id="UP001367508">
    <property type="component" value="Unassembled WGS sequence"/>
</dbReference>
<proteinExistence type="predicted"/>
<reference evidence="1 2" key="1">
    <citation type="submission" date="2024-01" db="EMBL/GenBank/DDBJ databases">
        <title>The genomes of 5 underutilized Papilionoideae crops provide insights into root nodulation and disease resistanc.</title>
        <authorList>
            <person name="Jiang F."/>
        </authorList>
    </citation>
    <scope>NUCLEOTIDE SEQUENCE [LARGE SCALE GENOMIC DNA]</scope>
    <source>
        <strain evidence="1">LVBAO_FW01</strain>
        <tissue evidence="1">Leaves</tissue>
    </source>
</reference>
<accession>A0AAN9KF03</accession>
<evidence type="ECO:0000313" key="2">
    <source>
        <dbReference type="Proteomes" id="UP001367508"/>
    </source>
</evidence>
<name>A0AAN9KF03_CANGL</name>
<keyword evidence="2" id="KW-1185">Reference proteome</keyword>
<protein>
    <submittedName>
        <fullName evidence="1">Uncharacterized protein</fullName>
    </submittedName>
</protein>
<dbReference type="EMBL" id="JAYMYQ010000008">
    <property type="protein sequence ID" value="KAK7315824.1"/>
    <property type="molecule type" value="Genomic_DNA"/>
</dbReference>
<dbReference type="AlphaFoldDB" id="A0AAN9KF03"/>
<comment type="caution">
    <text evidence="1">The sequence shown here is derived from an EMBL/GenBank/DDBJ whole genome shotgun (WGS) entry which is preliminary data.</text>
</comment>
<sequence>MRFGANAEFSILALPRASIDEIVHGHPLGAKLNTKPHRDFSSYQSRLNVTEFASSQVSPNSGLREGPFETSFSSRYMQLRSASGKGISSSSFCL</sequence>
<organism evidence="1 2">
    <name type="scientific">Canavalia gladiata</name>
    <name type="common">Sword bean</name>
    <name type="synonym">Dolichos gladiatus</name>
    <dbReference type="NCBI Taxonomy" id="3824"/>
    <lineage>
        <taxon>Eukaryota</taxon>
        <taxon>Viridiplantae</taxon>
        <taxon>Streptophyta</taxon>
        <taxon>Embryophyta</taxon>
        <taxon>Tracheophyta</taxon>
        <taxon>Spermatophyta</taxon>
        <taxon>Magnoliopsida</taxon>
        <taxon>eudicotyledons</taxon>
        <taxon>Gunneridae</taxon>
        <taxon>Pentapetalae</taxon>
        <taxon>rosids</taxon>
        <taxon>fabids</taxon>
        <taxon>Fabales</taxon>
        <taxon>Fabaceae</taxon>
        <taxon>Papilionoideae</taxon>
        <taxon>50 kb inversion clade</taxon>
        <taxon>NPAAA clade</taxon>
        <taxon>indigoferoid/millettioid clade</taxon>
        <taxon>Phaseoleae</taxon>
        <taxon>Canavalia</taxon>
    </lineage>
</organism>
<evidence type="ECO:0000313" key="1">
    <source>
        <dbReference type="EMBL" id="KAK7315824.1"/>
    </source>
</evidence>
<gene>
    <name evidence="1" type="ORF">VNO77_34402</name>
</gene>